<dbReference type="InterPro" id="IPR044748">
    <property type="entry name" value="Trm3/TARBP1_C"/>
</dbReference>
<keyword evidence="5" id="KW-0007">Acetylation</keyword>
<name>W1NTX8_AMBTC</name>
<dbReference type="PANTHER" id="PTHR12029">
    <property type="entry name" value="RNA METHYLTRANSFERASE"/>
    <property type="match status" value="1"/>
</dbReference>
<dbReference type="OMA" id="YENHEAR"/>
<protein>
    <recommendedName>
        <fullName evidence="9">tRNA (guanosine(18)-2'-O)-methyltransferase TARBP1</fullName>
        <ecNumber evidence="8">2.1.1.34</ecNumber>
    </recommendedName>
    <alternativeName>
        <fullName evidence="10">TAR RNA-binding protein 1</fullName>
    </alternativeName>
</protein>
<evidence type="ECO:0000256" key="7">
    <source>
        <dbReference type="ARBA" id="ARBA00093361"/>
    </source>
</evidence>
<comment type="function">
    <text evidence="7">S-adenosyl-L-methionine-dependent 2'-O-ribose methyltransferase that catalyzes the formation of 2'-O-methylguanosine at position 18 (Gm18) in a subset of tRNA. Selectively mediates Gm18 methylation of tRNAGln-TTG/CTG and tRNASer-TGA/GCT. Gm18 modification can enhance the stability of modified tRNAs.</text>
</comment>
<dbReference type="EMBL" id="KI394767">
    <property type="protein sequence ID" value="ERN01057.1"/>
    <property type="molecule type" value="Genomic_DNA"/>
</dbReference>
<dbReference type="Gramene" id="ERN01057">
    <property type="protein sequence ID" value="ERN01057"/>
    <property type="gene ID" value="AMTR_s00002p00160160"/>
</dbReference>
<dbReference type="SUPFAM" id="SSF75217">
    <property type="entry name" value="alpha/beta knot"/>
    <property type="match status" value="1"/>
</dbReference>
<dbReference type="EC" id="2.1.1.34" evidence="8"/>
<dbReference type="InterPro" id="IPR016024">
    <property type="entry name" value="ARM-type_fold"/>
</dbReference>
<comment type="catalytic activity">
    <reaction evidence="6">
        <text>guanosine(18) in tRNA + S-adenosyl-L-methionine = 2'-O-methylguanosine(18) in tRNA + S-adenosyl-L-homocysteine + H(+)</text>
        <dbReference type="Rhea" id="RHEA:20077"/>
        <dbReference type="Rhea" id="RHEA-COMP:10190"/>
        <dbReference type="Rhea" id="RHEA-COMP:10192"/>
        <dbReference type="ChEBI" id="CHEBI:15378"/>
        <dbReference type="ChEBI" id="CHEBI:57856"/>
        <dbReference type="ChEBI" id="CHEBI:59789"/>
        <dbReference type="ChEBI" id="CHEBI:74269"/>
        <dbReference type="ChEBI" id="CHEBI:74445"/>
        <dbReference type="EC" id="2.1.1.34"/>
    </reaction>
    <physiologicalReaction direction="left-to-right" evidence="6">
        <dbReference type="Rhea" id="RHEA:20078"/>
    </physiologicalReaction>
</comment>
<evidence type="ECO:0000256" key="1">
    <source>
        <dbReference type="ARBA" id="ARBA00022603"/>
    </source>
</evidence>
<reference evidence="13" key="1">
    <citation type="journal article" date="2013" name="Science">
        <title>The Amborella genome and the evolution of flowering plants.</title>
        <authorList>
            <consortium name="Amborella Genome Project"/>
        </authorList>
    </citation>
    <scope>NUCLEOTIDE SEQUENCE [LARGE SCALE GENOMIC DNA]</scope>
</reference>
<evidence type="ECO:0000256" key="8">
    <source>
        <dbReference type="ARBA" id="ARBA00093594"/>
    </source>
</evidence>
<feature type="domain" description="tRNA/rRNA methyltransferase SpoU type" evidence="11">
    <location>
        <begin position="809"/>
        <end position="951"/>
    </location>
</feature>
<dbReference type="AlphaFoldDB" id="W1NTX8"/>
<evidence type="ECO:0000256" key="9">
    <source>
        <dbReference type="ARBA" id="ARBA00093636"/>
    </source>
</evidence>
<dbReference type="InterPro" id="IPR029026">
    <property type="entry name" value="tRNA_m1G_MTases_N"/>
</dbReference>
<evidence type="ECO:0000313" key="13">
    <source>
        <dbReference type="Proteomes" id="UP000017836"/>
    </source>
</evidence>
<dbReference type="GO" id="GO:0141100">
    <property type="term" value="F:tRNA (guanine(18)-2'-O)-methyltransferase activity"/>
    <property type="evidence" value="ECO:0007669"/>
    <property type="project" value="UniProtKB-EC"/>
</dbReference>
<dbReference type="STRING" id="13333.W1NTX8"/>
<dbReference type="Pfam" id="PF00588">
    <property type="entry name" value="SpoU_methylase"/>
    <property type="match status" value="1"/>
</dbReference>
<keyword evidence="13" id="KW-1185">Reference proteome</keyword>
<dbReference type="FunFam" id="3.40.1280.10:FF:000010">
    <property type="entry name" value="probable methyltransferase TARBP1"/>
    <property type="match status" value="1"/>
</dbReference>
<organism evidence="12 13">
    <name type="scientific">Amborella trichopoda</name>
    <dbReference type="NCBI Taxonomy" id="13333"/>
    <lineage>
        <taxon>Eukaryota</taxon>
        <taxon>Viridiplantae</taxon>
        <taxon>Streptophyta</taxon>
        <taxon>Embryophyta</taxon>
        <taxon>Tracheophyta</taxon>
        <taxon>Spermatophyta</taxon>
        <taxon>Magnoliopsida</taxon>
        <taxon>Amborellales</taxon>
        <taxon>Amborellaceae</taxon>
        <taxon>Amborella</taxon>
    </lineage>
</organism>
<dbReference type="InterPro" id="IPR045330">
    <property type="entry name" value="TRM3/TARBP1"/>
</dbReference>
<evidence type="ECO:0000256" key="6">
    <source>
        <dbReference type="ARBA" id="ARBA00093266"/>
    </source>
</evidence>
<gene>
    <name evidence="12" type="ORF">AMTR_s00002p00160160</name>
</gene>
<dbReference type="SUPFAM" id="SSF48371">
    <property type="entry name" value="ARM repeat"/>
    <property type="match status" value="1"/>
</dbReference>
<sequence length="960" mass="108621">MVWKPDKGELVSFAHVTCDIFWSFDTVKDAPLPSSVTGKLGGPSQRRLAASTSTAVLNAIYSLRTVSSMISCFAYSKEIRPPDSSITFLWNFLWKVLALTAPSSETGGEIRLAAYEALVFALKALPNAFSPLAVDRLVDANNTLCREVDQKHLLDPLFHAFLRNIDDLLGVGMLARSRRAVLMQWKWCCLDSLLTAPYHMLEKDIHLEGTFPFISPMMLKRVFLDVVDSLEHSGESSVLPILRSIRLILSISFTKKKMLSDSSSIGIDIEMMWKLVRSAWTLYVNCNKRRVAPIAALLSSVLHSSLFNDLGMHQTAGTMQGPLKWFVERILEEGGKSPRTVRLAALHLTGLWLMYPETIKYYMAELKLLTLYGSVAFDEDFEAEILENGEGRREFLSLAQRPDLEFTEEFLNTEMYPRVAVAVLFQKLASLREVSRLVKQNEDACAAFLHGRMFLLELLDSAVNDKYLSKELYKKHSMIHRHKVRAWQMICVLSLFVDESIVEEVTSMLHVCLYRNNLPAVRQFLEIFAIQLYLKFPSKIREQFVPIFQDHNMRPQALSSYVFIAANVILHTTEVSVQLKHLDELLPPIIPLLTSHHHNLRGFTQILVYQVLCKLMPSSVPTNSEAISMEKKCFLCLRSYLQENSDCMRLRSSMEKLLDAYDPIALATPAGLFSSKHEDVAFECAPTSIFEKVINFLNDVREDLRDTMAKNAMIVKNDGLAVAETMKSKDPSFEADNEKLSPQIINDTSFDFQKKITLQKHVTGGNEAYRSDSLHKSLAEMEKEDELLSSMAHSRNSIFEGIRGCRQHFILVASLLDRIPNLAGLARTCEVFKAAGFVVADASIVHDKQFQLISVTAEKWVPIIEVPEYSLKSFLMKKKREGFSLLGLEQTANSIPLDQYSFPKKSVLVLGREKEGIPVDIIHVLDACLEIPQLGVVRSLNVHVSGAIALWEYTRQHRSR</sequence>
<evidence type="ECO:0000313" key="12">
    <source>
        <dbReference type="EMBL" id="ERN01057.1"/>
    </source>
</evidence>
<dbReference type="GO" id="GO:0030488">
    <property type="term" value="P:tRNA methylation"/>
    <property type="evidence" value="ECO:0007669"/>
    <property type="project" value="InterPro"/>
</dbReference>
<dbReference type="InterPro" id="IPR001537">
    <property type="entry name" value="SpoU_MeTrfase"/>
</dbReference>
<keyword evidence="2" id="KW-0808">Transferase</keyword>
<evidence type="ECO:0000259" key="11">
    <source>
        <dbReference type="Pfam" id="PF00588"/>
    </source>
</evidence>
<evidence type="ECO:0000256" key="4">
    <source>
        <dbReference type="ARBA" id="ARBA00022884"/>
    </source>
</evidence>
<evidence type="ECO:0000256" key="3">
    <source>
        <dbReference type="ARBA" id="ARBA00022691"/>
    </source>
</evidence>
<evidence type="ECO:0000256" key="2">
    <source>
        <dbReference type="ARBA" id="ARBA00022679"/>
    </source>
</evidence>
<dbReference type="HOGENOM" id="CLU_297459_0_0_1"/>
<keyword evidence="1" id="KW-0489">Methyltransferase</keyword>
<dbReference type="CDD" id="cd18091">
    <property type="entry name" value="SpoU-like_TRM3-like"/>
    <property type="match status" value="1"/>
</dbReference>
<dbReference type="InterPro" id="IPR029028">
    <property type="entry name" value="Alpha/beta_knot_MTases"/>
</dbReference>
<proteinExistence type="predicted"/>
<evidence type="ECO:0000256" key="10">
    <source>
        <dbReference type="ARBA" id="ARBA00093656"/>
    </source>
</evidence>
<dbReference type="Proteomes" id="UP000017836">
    <property type="component" value="Unassembled WGS sequence"/>
</dbReference>
<keyword evidence="4" id="KW-0694">RNA-binding</keyword>
<keyword evidence="3" id="KW-0949">S-adenosyl-L-methionine</keyword>
<accession>W1NTX8</accession>
<dbReference type="eggNOG" id="KOG0839">
    <property type="taxonomic scope" value="Eukaryota"/>
</dbReference>
<dbReference type="Gene3D" id="3.40.1280.10">
    <property type="match status" value="1"/>
</dbReference>
<evidence type="ECO:0000256" key="5">
    <source>
        <dbReference type="ARBA" id="ARBA00022990"/>
    </source>
</evidence>
<dbReference type="GO" id="GO:0003723">
    <property type="term" value="F:RNA binding"/>
    <property type="evidence" value="ECO:0007669"/>
    <property type="project" value="UniProtKB-KW"/>
</dbReference>
<dbReference type="PANTHER" id="PTHR12029:SF11">
    <property type="entry name" value="METHYLTRANSFERASE TARBP1-RELATED"/>
    <property type="match status" value="1"/>
</dbReference>